<comment type="function">
    <text evidence="9">Site-specific tyrosine recombinase, which acts by catalyzing the cutting and rejoining of the recombining DNA molecules. The XerC-XerD complex is essential to convert dimers of the bacterial chromosome into monomers to permit their segregation at cell division. It also contributes to the segregational stability of plasmids.</text>
</comment>
<comment type="subcellular location">
    <subcellularLocation>
        <location evidence="1 9">Cytoplasm</location>
    </subcellularLocation>
</comment>
<dbReference type="Gene3D" id="1.10.443.10">
    <property type="entry name" value="Intergrase catalytic core"/>
    <property type="match status" value="1"/>
</dbReference>
<dbReference type="GO" id="GO:0006313">
    <property type="term" value="P:DNA transposition"/>
    <property type="evidence" value="ECO:0007669"/>
    <property type="project" value="UniProtKB-UniRule"/>
</dbReference>
<feature type="active site" evidence="9">
    <location>
        <position position="260"/>
    </location>
</feature>
<evidence type="ECO:0000256" key="5">
    <source>
        <dbReference type="ARBA" id="ARBA00022908"/>
    </source>
</evidence>
<feature type="active site" description="O-(3'-phospho-DNA)-tyrosine intermediate" evidence="9">
    <location>
        <position position="292"/>
    </location>
</feature>
<dbReference type="EMBL" id="UGQA01000001">
    <property type="protein sequence ID" value="STY95946.1"/>
    <property type="molecule type" value="Genomic_DNA"/>
</dbReference>
<dbReference type="PANTHER" id="PTHR30349:SF81">
    <property type="entry name" value="TYROSINE RECOMBINASE XERC"/>
    <property type="match status" value="1"/>
</dbReference>
<evidence type="ECO:0000313" key="13">
    <source>
        <dbReference type="EMBL" id="STY95946.1"/>
    </source>
</evidence>
<evidence type="ECO:0000313" key="15">
    <source>
        <dbReference type="Proteomes" id="UP000255193"/>
    </source>
</evidence>
<dbReference type="Pfam" id="PF02899">
    <property type="entry name" value="Phage_int_SAM_1"/>
    <property type="match status" value="1"/>
</dbReference>
<evidence type="ECO:0000256" key="2">
    <source>
        <dbReference type="ARBA" id="ARBA00022490"/>
    </source>
</evidence>
<dbReference type="Gene3D" id="1.10.150.130">
    <property type="match status" value="1"/>
</dbReference>
<dbReference type="GO" id="GO:0007059">
    <property type="term" value="P:chromosome segregation"/>
    <property type="evidence" value="ECO:0007669"/>
    <property type="project" value="UniProtKB-UniRule"/>
</dbReference>
<evidence type="ECO:0000256" key="3">
    <source>
        <dbReference type="ARBA" id="ARBA00022618"/>
    </source>
</evidence>
<evidence type="ECO:0000256" key="1">
    <source>
        <dbReference type="ARBA" id="ARBA00004496"/>
    </source>
</evidence>
<evidence type="ECO:0000313" key="14">
    <source>
        <dbReference type="Proteomes" id="UP000092616"/>
    </source>
</evidence>
<dbReference type="EMBL" id="LZNA01000041">
    <property type="protein sequence ID" value="OBX79594.1"/>
    <property type="molecule type" value="Genomic_DNA"/>
</dbReference>
<reference evidence="12 14" key="1">
    <citation type="submission" date="2016-06" db="EMBL/GenBank/DDBJ databases">
        <title>Draft genome of Moraxella atlantae CCUG 59586.</title>
        <authorList>
            <person name="Salva-Serra F."/>
            <person name="Engstrom-Jakobsson H."/>
            <person name="Thorell K."/>
            <person name="Gonzales-Siles L."/>
            <person name="Karlsson R."/>
            <person name="Boulund F."/>
            <person name="Engstrand L."/>
            <person name="Kristiansson E."/>
            <person name="Moore E."/>
        </authorList>
    </citation>
    <scope>NUCLEOTIDE SEQUENCE [LARGE SCALE GENOMIC DNA]</scope>
    <source>
        <strain evidence="12 14">CCUG 59586</strain>
    </source>
</reference>
<feature type="domain" description="Tyr recombinase" evidence="10">
    <location>
        <begin position="119"/>
        <end position="305"/>
    </location>
</feature>
<dbReference type="PROSITE" id="PS51900">
    <property type="entry name" value="CB"/>
    <property type="match status" value="1"/>
</dbReference>
<keyword evidence="2 9" id="KW-0963">Cytoplasm</keyword>
<dbReference type="Proteomes" id="UP000255193">
    <property type="component" value="Unassembled WGS sequence"/>
</dbReference>
<dbReference type="InterPro" id="IPR023009">
    <property type="entry name" value="Tyrosine_recombinase_XerC/XerD"/>
</dbReference>
<name>A0A1B8QDK3_9GAMM</name>
<dbReference type="AlphaFoldDB" id="A0A1B8QDK3"/>
<sequence length="313" mass="35488">MTKPCTKHSTADVSNRQLAEAWLSELASTRYTPATLKSYRQSLQALLTYLDEQHLPVKLVKRQQMSDFMLLRIERDALSERSLQHELTVLRQWFAWLLANGQIIVNPTLSLRMQRKPRPLPKILDTDTISQLLDQPAPKEANAARLWQRDKAMFELLYGSGLRVSELVGLNLADIDPSGQRVRVQGKGGKTRIVPLGTKAWQALQAYLPLRALWCKQDDPAVFISERQGTRLTTRSVQLRIKQQAKRAGIAQDLYPHLLRHCFASHLLSGSGDLRGVQELLGHSDISTTQLYTHLDFAQLASVYDTAHPRAKR</sequence>
<reference evidence="13 15" key="2">
    <citation type="submission" date="2018-06" db="EMBL/GenBank/DDBJ databases">
        <authorList>
            <consortium name="Pathogen Informatics"/>
            <person name="Doyle S."/>
        </authorList>
    </citation>
    <scope>NUCLEOTIDE SEQUENCE [LARGE SCALE GENOMIC DNA]</scope>
    <source>
        <strain evidence="13 15">NCTC11091</strain>
    </source>
</reference>
<feature type="active site" evidence="9">
    <location>
        <position position="163"/>
    </location>
</feature>
<evidence type="ECO:0000256" key="9">
    <source>
        <dbReference type="HAMAP-Rule" id="MF_01808"/>
    </source>
</evidence>
<keyword evidence="6 9" id="KW-0238">DNA-binding</keyword>
<keyword evidence="5 9" id="KW-0229">DNA integration</keyword>
<dbReference type="CDD" id="cd00798">
    <property type="entry name" value="INT_XerDC_C"/>
    <property type="match status" value="1"/>
</dbReference>
<evidence type="ECO:0000259" key="11">
    <source>
        <dbReference type="PROSITE" id="PS51900"/>
    </source>
</evidence>
<comment type="subunit">
    <text evidence="9">Forms a cyclic heterotetrameric complex composed of two molecules of XerC and two molecules of XerD.</text>
</comment>
<keyword evidence="4 9" id="KW-0159">Chromosome partition</keyword>
<dbReference type="RefSeq" id="WP_067059067.1">
    <property type="nucleotide sequence ID" value="NZ_LZNA01000041.1"/>
</dbReference>
<dbReference type="GO" id="GO:0051301">
    <property type="term" value="P:cell division"/>
    <property type="evidence" value="ECO:0007669"/>
    <property type="project" value="UniProtKB-KW"/>
</dbReference>
<evidence type="ECO:0000256" key="8">
    <source>
        <dbReference type="ARBA" id="ARBA00023306"/>
    </source>
</evidence>
<dbReference type="InterPro" id="IPR050090">
    <property type="entry name" value="Tyrosine_recombinase_XerCD"/>
</dbReference>
<dbReference type="SUPFAM" id="SSF56349">
    <property type="entry name" value="DNA breaking-rejoining enzymes"/>
    <property type="match status" value="1"/>
</dbReference>
<dbReference type="InterPro" id="IPR002104">
    <property type="entry name" value="Integrase_catalytic"/>
</dbReference>
<gene>
    <name evidence="9 13" type="primary">xerC</name>
    <name evidence="12" type="ORF">A9306_08705</name>
    <name evidence="13" type="ORF">NCTC11091_01755</name>
</gene>
<keyword evidence="14" id="KW-1185">Reference proteome</keyword>
<keyword evidence="7 9" id="KW-0233">DNA recombination</keyword>
<feature type="active site" evidence="9">
    <location>
        <position position="257"/>
    </location>
</feature>
<dbReference type="InterPro" id="IPR010998">
    <property type="entry name" value="Integrase_recombinase_N"/>
</dbReference>
<dbReference type="PANTHER" id="PTHR30349">
    <property type="entry name" value="PHAGE INTEGRASE-RELATED"/>
    <property type="match status" value="1"/>
</dbReference>
<feature type="active site" evidence="9">
    <location>
        <position position="283"/>
    </location>
</feature>
<dbReference type="Proteomes" id="UP000092616">
    <property type="component" value="Unassembled WGS sequence"/>
</dbReference>
<keyword evidence="8 9" id="KW-0131">Cell cycle</keyword>
<evidence type="ECO:0000256" key="6">
    <source>
        <dbReference type="ARBA" id="ARBA00023125"/>
    </source>
</evidence>
<evidence type="ECO:0000256" key="4">
    <source>
        <dbReference type="ARBA" id="ARBA00022829"/>
    </source>
</evidence>
<dbReference type="InterPro" id="IPR011010">
    <property type="entry name" value="DNA_brk_join_enz"/>
</dbReference>
<dbReference type="InterPro" id="IPR044068">
    <property type="entry name" value="CB"/>
</dbReference>
<dbReference type="HAMAP" id="MF_01808">
    <property type="entry name" value="Recomb_XerC_XerD"/>
    <property type="match status" value="1"/>
</dbReference>
<organism evidence="12 14">
    <name type="scientific">Faucicola atlantae</name>
    <dbReference type="NCBI Taxonomy" id="34059"/>
    <lineage>
        <taxon>Bacteria</taxon>
        <taxon>Pseudomonadati</taxon>
        <taxon>Pseudomonadota</taxon>
        <taxon>Gammaproteobacteria</taxon>
        <taxon>Moraxellales</taxon>
        <taxon>Moraxellaceae</taxon>
        <taxon>Faucicola</taxon>
    </lineage>
</organism>
<dbReference type="InterPro" id="IPR004107">
    <property type="entry name" value="Integrase_SAM-like_N"/>
</dbReference>
<evidence type="ECO:0000259" key="10">
    <source>
        <dbReference type="PROSITE" id="PS51898"/>
    </source>
</evidence>
<evidence type="ECO:0000256" key="7">
    <source>
        <dbReference type="ARBA" id="ARBA00023172"/>
    </source>
</evidence>
<accession>A0A1B8QDK3</accession>
<protein>
    <recommendedName>
        <fullName evidence="9">Tyrosine recombinase XerC</fullName>
    </recommendedName>
</protein>
<dbReference type="GO" id="GO:0009037">
    <property type="term" value="F:tyrosine-based site-specific recombinase activity"/>
    <property type="evidence" value="ECO:0007669"/>
    <property type="project" value="UniProtKB-UniRule"/>
</dbReference>
<proteinExistence type="inferred from homology"/>
<dbReference type="GO" id="GO:0005737">
    <property type="term" value="C:cytoplasm"/>
    <property type="evidence" value="ECO:0007669"/>
    <property type="project" value="UniProtKB-SubCell"/>
</dbReference>
<evidence type="ECO:0000313" key="12">
    <source>
        <dbReference type="EMBL" id="OBX79594.1"/>
    </source>
</evidence>
<dbReference type="Pfam" id="PF00589">
    <property type="entry name" value="Phage_integrase"/>
    <property type="match status" value="1"/>
</dbReference>
<feature type="domain" description="Core-binding (CB)" evidence="11">
    <location>
        <begin position="13"/>
        <end position="98"/>
    </location>
</feature>
<feature type="active site" evidence="9">
    <location>
        <position position="187"/>
    </location>
</feature>
<dbReference type="InterPro" id="IPR013762">
    <property type="entry name" value="Integrase-like_cat_sf"/>
</dbReference>
<keyword evidence="3 9" id="KW-0132">Cell division</keyword>
<dbReference type="GO" id="GO:0003677">
    <property type="term" value="F:DNA binding"/>
    <property type="evidence" value="ECO:0007669"/>
    <property type="project" value="UniProtKB-UniRule"/>
</dbReference>
<dbReference type="PROSITE" id="PS51898">
    <property type="entry name" value="TYR_RECOMBINASE"/>
    <property type="match status" value="1"/>
</dbReference>
<comment type="similarity">
    <text evidence="9">Belongs to the 'phage' integrase family. XerC subfamily.</text>
</comment>